<sequence>MSSRISVFNSKELQGVILLMKGLDRELAKQIRQVTKAMIEPEWKEAIASRASTPLEQRVLAATARVAVSDQNVTLKSAHIGKSLSGGLKPSEIVGGAEFGADQSKKTTYTATSSKGKKFKVTRRTQSQLRPRNKAGYVVMPAVANIIPRLASLWVQTTVRTFYELIEKR</sequence>
<reference evidence="1 2" key="1">
    <citation type="submission" date="2020-07" db="EMBL/GenBank/DDBJ databases">
        <title>Sequencing the genomes of 1000 actinobacteria strains.</title>
        <authorList>
            <person name="Klenk H.-P."/>
        </authorList>
    </citation>
    <scope>NUCLEOTIDE SEQUENCE [LARGE SCALE GENOMIC DNA]</scope>
    <source>
        <strain evidence="1 2">LI1</strain>
    </source>
</reference>
<dbReference type="Proteomes" id="UP000537260">
    <property type="component" value="Unassembled WGS sequence"/>
</dbReference>
<gene>
    <name evidence="1" type="ORF">HNR05_002598</name>
</gene>
<comment type="caution">
    <text evidence="1">The sequence shown here is derived from an EMBL/GenBank/DDBJ whole genome shotgun (WGS) entry which is preliminary data.</text>
</comment>
<proteinExistence type="predicted"/>
<accession>A0A7Z0EH51</accession>
<dbReference type="EMBL" id="JACCFM010000001">
    <property type="protein sequence ID" value="NYJ20807.1"/>
    <property type="molecule type" value="Genomic_DNA"/>
</dbReference>
<evidence type="ECO:0000313" key="2">
    <source>
        <dbReference type="Proteomes" id="UP000537260"/>
    </source>
</evidence>
<dbReference type="RefSeq" id="WP_179579504.1">
    <property type="nucleotide sequence ID" value="NZ_JACCFM010000001.1"/>
</dbReference>
<evidence type="ECO:0000313" key="1">
    <source>
        <dbReference type="EMBL" id="NYJ20807.1"/>
    </source>
</evidence>
<name>A0A7Z0EH51_9MICO</name>
<protein>
    <recommendedName>
        <fullName evidence="3">HK97 gp10 family phage protein</fullName>
    </recommendedName>
</protein>
<keyword evidence="2" id="KW-1185">Reference proteome</keyword>
<dbReference type="AlphaFoldDB" id="A0A7Z0EH51"/>
<evidence type="ECO:0008006" key="3">
    <source>
        <dbReference type="Google" id="ProtNLM"/>
    </source>
</evidence>
<organism evidence="1 2">
    <name type="scientific">Glaciibacter psychrotolerans</name>
    <dbReference type="NCBI Taxonomy" id="670054"/>
    <lineage>
        <taxon>Bacteria</taxon>
        <taxon>Bacillati</taxon>
        <taxon>Actinomycetota</taxon>
        <taxon>Actinomycetes</taxon>
        <taxon>Micrococcales</taxon>
        <taxon>Microbacteriaceae</taxon>
        <taxon>Glaciibacter</taxon>
    </lineage>
</organism>